<evidence type="ECO:0000313" key="2">
    <source>
        <dbReference type="Proteomes" id="UP001162483"/>
    </source>
</evidence>
<dbReference type="EMBL" id="CATNWA010004387">
    <property type="protein sequence ID" value="CAI9547669.1"/>
    <property type="molecule type" value="Genomic_DNA"/>
</dbReference>
<dbReference type="Proteomes" id="UP001162483">
    <property type="component" value="Unassembled WGS sequence"/>
</dbReference>
<accession>A0ABN9BJC4</accession>
<feature type="non-terminal residue" evidence="1">
    <location>
        <position position="141"/>
    </location>
</feature>
<gene>
    <name evidence="1" type="ORF">SPARVUS_LOCUS3037009</name>
</gene>
<proteinExistence type="predicted"/>
<reference evidence="1" key="1">
    <citation type="submission" date="2023-05" db="EMBL/GenBank/DDBJ databases">
        <authorList>
            <person name="Stuckert A."/>
        </authorList>
    </citation>
    <scope>NUCLEOTIDE SEQUENCE</scope>
</reference>
<name>A0ABN9BJC4_9NEOB</name>
<keyword evidence="2" id="KW-1185">Reference proteome</keyword>
<protein>
    <submittedName>
        <fullName evidence="1">Uncharacterized protein</fullName>
    </submittedName>
</protein>
<comment type="caution">
    <text evidence="1">The sequence shown here is derived from an EMBL/GenBank/DDBJ whole genome shotgun (WGS) entry which is preliminary data.</text>
</comment>
<organism evidence="1 2">
    <name type="scientific">Staurois parvus</name>
    <dbReference type="NCBI Taxonomy" id="386267"/>
    <lineage>
        <taxon>Eukaryota</taxon>
        <taxon>Metazoa</taxon>
        <taxon>Chordata</taxon>
        <taxon>Craniata</taxon>
        <taxon>Vertebrata</taxon>
        <taxon>Euteleostomi</taxon>
        <taxon>Amphibia</taxon>
        <taxon>Batrachia</taxon>
        <taxon>Anura</taxon>
        <taxon>Neobatrachia</taxon>
        <taxon>Ranoidea</taxon>
        <taxon>Ranidae</taxon>
        <taxon>Staurois</taxon>
    </lineage>
</organism>
<evidence type="ECO:0000313" key="1">
    <source>
        <dbReference type="EMBL" id="CAI9547669.1"/>
    </source>
</evidence>
<sequence length="141" mass="16106">MFARDELDSMVNHGIRASDHAPLRGVCYSLTNWIKECADQLVEREYESSCKVWNGNEIISVFHDMGITNATFPMLKGNLAAVVEKEEKTTMLNGQETVVKVPVLSSKTQMVLKGLFVVLDYLFRHNNRFAEDYRIALQQSY</sequence>